<organism evidence="7 8">
    <name type="scientific">Panagrellus redivivus</name>
    <name type="common">Microworm</name>
    <dbReference type="NCBI Taxonomy" id="6233"/>
    <lineage>
        <taxon>Eukaryota</taxon>
        <taxon>Metazoa</taxon>
        <taxon>Ecdysozoa</taxon>
        <taxon>Nematoda</taxon>
        <taxon>Chromadorea</taxon>
        <taxon>Rhabditida</taxon>
        <taxon>Tylenchina</taxon>
        <taxon>Panagrolaimomorpha</taxon>
        <taxon>Panagrolaimoidea</taxon>
        <taxon>Panagrolaimidae</taxon>
        <taxon>Panagrellus</taxon>
    </lineage>
</organism>
<evidence type="ECO:0000256" key="1">
    <source>
        <dbReference type="ARBA" id="ARBA00001974"/>
    </source>
</evidence>
<keyword evidence="4" id="KW-0560">Oxidoreductase</keyword>
<evidence type="ECO:0000256" key="5">
    <source>
        <dbReference type="SAM" id="SignalP"/>
    </source>
</evidence>
<feature type="signal peptide" evidence="5">
    <location>
        <begin position="1"/>
        <end position="27"/>
    </location>
</feature>
<dbReference type="InterPro" id="IPR050315">
    <property type="entry name" value="FAD-oxidoreductase_2"/>
</dbReference>
<comment type="cofactor">
    <cofactor evidence="1">
        <name>FAD</name>
        <dbReference type="ChEBI" id="CHEBI:57692"/>
    </cofactor>
</comment>
<keyword evidence="3" id="KW-0274">FAD</keyword>
<dbReference type="SUPFAM" id="SSF51905">
    <property type="entry name" value="FAD/NAD(P)-binding domain"/>
    <property type="match status" value="1"/>
</dbReference>
<feature type="domain" description="FAD-dependent oxidoreductase 2 FAD-binding" evidence="6">
    <location>
        <begin position="50"/>
        <end position="229"/>
    </location>
</feature>
<dbReference type="PANTHER" id="PTHR43400">
    <property type="entry name" value="FUMARATE REDUCTASE"/>
    <property type="match status" value="1"/>
</dbReference>
<proteinExistence type="predicted"/>
<evidence type="ECO:0000259" key="6">
    <source>
        <dbReference type="Pfam" id="PF00890"/>
    </source>
</evidence>
<reference evidence="7" key="1">
    <citation type="journal article" date="2013" name="Genetics">
        <title>The draft genome and transcriptome of Panagrellus redivivus are shaped by the harsh demands of a free-living lifestyle.</title>
        <authorList>
            <person name="Srinivasan J."/>
            <person name="Dillman A.R."/>
            <person name="Macchietto M.G."/>
            <person name="Heikkinen L."/>
            <person name="Lakso M."/>
            <person name="Fracchia K.M."/>
            <person name="Antoshechkin I."/>
            <person name="Mortazavi A."/>
            <person name="Wong G."/>
            <person name="Sternberg P.W."/>
        </authorList>
    </citation>
    <scope>NUCLEOTIDE SEQUENCE [LARGE SCALE GENOMIC DNA]</scope>
    <source>
        <strain evidence="7">MT8872</strain>
    </source>
</reference>
<evidence type="ECO:0000256" key="3">
    <source>
        <dbReference type="ARBA" id="ARBA00022827"/>
    </source>
</evidence>
<dbReference type="Gene3D" id="3.50.50.60">
    <property type="entry name" value="FAD/NAD(P)-binding domain"/>
    <property type="match status" value="1"/>
</dbReference>
<reference evidence="8" key="2">
    <citation type="submission" date="2020-10" db="UniProtKB">
        <authorList>
            <consortium name="WormBaseParasite"/>
        </authorList>
    </citation>
    <scope>IDENTIFICATION</scope>
</reference>
<dbReference type="InterPro" id="IPR036188">
    <property type="entry name" value="FAD/NAD-bd_sf"/>
</dbReference>
<keyword evidence="7" id="KW-1185">Reference proteome</keyword>
<keyword evidence="2" id="KW-0285">Flavoprotein</keyword>
<dbReference type="Pfam" id="PF00890">
    <property type="entry name" value="FAD_binding_2"/>
    <property type="match status" value="1"/>
</dbReference>
<keyword evidence="5" id="KW-0732">Signal</keyword>
<name>A0A7E4VII2_PANRE</name>
<dbReference type="GO" id="GO:0016491">
    <property type="term" value="F:oxidoreductase activity"/>
    <property type="evidence" value="ECO:0007669"/>
    <property type="project" value="UniProtKB-KW"/>
</dbReference>
<accession>A0A7E4VII2</accession>
<protein>
    <submittedName>
        <fullName evidence="8">FAD_binding_2 domain-containing protein</fullName>
    </submittedName>
</protein>
<feature type="chain" id="PRO_5029003604" evidence="5">
    <location>
        <begin position="28"/>
        <end position="278"/>
    </location>
</feature>
<dbReference type="PANTHER" id="PTHR43400:SF7">
    <property type="entry name" value="FAD-DEPENDENT OXIDOREDUCTASE 2 FAD BINDING DOMAIN-CONTAINING PROTEIN"/>
    <property type="match status" value="1"/>
</dbReference>
<evidence type="ECO:0000313" key="7">
    <source>
        <dbReference type="Proteomes" id="UP000492821"/>
    </source>
</evidence>
<dbReference type="InterPro" id="IPR003953">
    <property type="entry name" value="FAD-dep_OxRdtase_2_FAD-bd"/>
</dbReference>
<dbReference type="AlphaFoldDB" id="A0A7E4VII2"/>
<sequence length="278" mass="29870">MQKRLSVSAVATLVATFLAVVTTMADAQAVNPGNFKPLKTKAPRAHEPLIVVGGGLAGLTATLEALRAGAEVILIDKSKDVGGNSAKASSGINGAPTATQARLHIEDSTDRFYTDTMNAGDRENDAGLVDVLTQESNAAIEFLTEAGVDLSDINLCGGHSVPRTHWLPQPKDGRATPVGFTIIRTLKAQIAKFAEENPGKFRQIVETEVVGIVTWNDFVTGVRVKNATDKYCEFPLLHHSPTNIFLVGFGTPSSYYFSNFGTKQTKKNNKMESYGTRM</sequence>
<dbReference type="WBParaSite" id="Pan_g21428.t1">
    <property type="protein sequence ID" value="Pan_g21428.t1"/>
    <property type="gene ID" value="Pan_g21428"/>
</dbReference>
<evidence type="ECO:0000256" key="2">
    <source>
        <dbReference type="ARBA" id="ARBA00022630"/>
    </source>
</evidence>
<evidence type="ECO:0000256" key="4">
    <source>
        <dbReference type="ARBA" id="ARBA00023002"/>
    </source>
</evidence>
<dbReference type="Proteomes" id="UP000492821">
    <property type="component" value="Unassembled WGS sequence"/>
</dbReference>
<evidence type="ECO:0000313" key="8">
    <source>
        <dbReference type="WBParaSite" id="Pan_g21428.t1"/>
    </source>
</evidence>